<accession>A0ABW8JYY5</accession>
<name>A0ABW8JYY5_9GAMM</name>
<keyword evidence="2" id="KW-1185">Reference proteome</keyword>
<evidence type="ECO:0000313" key="1">
    <source>
        <dbReference type="EMBL" id="MFK2904880.1"/>
    </source>
</evidence>
<sequence length="304" mass="33400">MSDSAPLELWLPALARFAPDHPLRLRLARADRLPDGPRGYLAGLSHYFGSDGTGLPAAALLREHASHDAGDVPWLCADPCWVQAEMNGARLLACGQLGLSMEEAEALAAPLRPVFCDAGMRLEVTAPDRWQLQLAPGTPVPAFAAPEQALGEDLFQHLPQGAEGRRWRVLINEVQVLLHQHPANAERRVRGLPPVNSLWLWGGGRLPSRVAATHSAVIGADPLLAALAARANVPMTSRTHASVLGAAVGTLVDLQDLPVAEIEQAWWPVIDALLRRQAVQLSFASGERWRHRPWHRWRLWRRTR</sequence>
<dbReference type="RefSeq" id="WP_404633808.1">
    <property type="nucleotide sequence ID" value="NZ_JADIKM010000003.1"/>
</dbReference>
<dbReference type="EMBL" id="JADIKM010000003">
    <property type="protein sequence ID" value="MFK2904880.1"/>
    <property type="molecule type" value="Genomic_DNA"/>
</dbReference>
<evidence type="ECO:0000313" key="2">
    <source>
        <dbReference type="Proteomes" id="UP001620460"/>
    </source>
</evidence>
<organism evidence="1 2">
    <name type="scientific">Dyella ginsengisoli</name>
    <dbReference type="NCBI Taxonomy" id="363848"/>
    <lineage>
        <taxon>Bacteria</taxon>
        <taxon>Pseudomonadati</taxon>
        <taxon>Pseudomonadota</taxon>
        <taxon>Gammaproteobacteria</taxon>
        <taxon>Lysobacterales</taxon>
        <taxon>Rhodanobacteraceae</taxon>
        <taxon>Dyella</taxon>
    </lineage>
</organism>
<protein>
    <submittedName>
        <fullName evidence="1">Phosphoglycerate mutase</fullName>
    </submittedName>
</protein>
<dbReference type="Proteomes" id="UP001620460">
    <property type="component" value="Unassembled WGS sequence"/>
</dbReference>
<proteinExistence type="predicted"/>
<comment type="caution">
    <text evidence="1">The sequence shown here is derived from an EMBL/GenBank/DDBJ whole genome shotgun (WGS) entry which is preliminary data.</text>
</comment>
<gene>
    <name evidence="1" type="ORF">ISP17_13030</name>
</gene>
<reference evidence="1 2" key="1">
    <citation type="submission" date="2020-10" db="EMBL/GenBank/DDBJ databases">
        <title>Phylogeny of dyella-like bacteria.</title>
        <authorList>
            <person name="Fu J."/>
        </authorList>
    </citation>
    <scope>NUCLEOTIDE SEQUENCE [LARGE SCALE GENOMIC DNA]</scope>
    <source>
        <strain evidence="1 2">Gsoil3046</strain>
    </source>
</reference>